<dbReference type="GO" id="GO:0009252">
    <property type="term" value="P:peptidoglycan biosynthetic process"/>
    <property type="evidence" value="ECO:0007669"/>
    <property type="project" value="UniProtKB-KW"/>
</dbReference>
<name>A0A3D9SNQ8_9ACTN</name>
<comment type="caution">
    <text evidence="10">The sequence shown here is derived from an EMBL/GenBank/DDBJ whole genome shotgun (WGS) entry which is preliminary data.</text>
</comment>
<dbReference type="RefSeq" id="WP_245974320.1">
    <property type="nucleotide sequence ID" value="NZ_QTTT01000001.1"/>
</dbReference>
<keyword evidence="11" id="KW-1185">Reference proteome</keyword>
<feature type="transmembrane region" description="Helical" evidence="9">
    <location>
        <begin position="50"/>
        <end position="72"/>
    </location>
</feature>
<evidence type="ECO:0000256" key="4">
    <source>
        <dbReference type="ARBA" id="ARBA00022960"/>
    </source>
</evidence>
<accession>A0A3D9SNQ8</accession>
<dbReference type="PRINTS" id="PR01806">
    <property type="entry name" value="VIRFACTRMVIN"/>
</dbReference>
<dbReference type="InterPro" id="IPR004268">
    <property type="entry name" value="MurJ"/>
</dbReference>
<evidence type="ECO:0000256" key="1">
    <source>
        <dbReference type="ARBA" id="ARBA00004651"/>
    </source>
</evidence>
<evidence type="ECO:0000256" key="5">
    <source>
        <dbReference type="ARBA" id="ARBA00022984"/>
    </source>
</evidence>
<protein>
    <submittedName>
        <fullName evidence="10">Putative peptidoglycan lipid II flippase</fullName>
    </submittedName>
</protein>
<dbReference type="CDD" id="cd13123">
    <property type="entry name" value="MATE_MurJ_like"/>
    <property type="match status" value="1"/>
</dbReference>
<dbReference type="Pfam" id="PF03023">
    <property type="entry name" value="MurJ"/>
    <property type="match status" value="1"/>
</dbReference>
<keyword evidence="5" id="KW-0573">Peptidoglycan synthesis</keyword>
<evidence type="ECO:0000256" key="6">
    <source>
        <dbReference type="ARBA" id="ARBA00022989"/>
    </source>
</evidence>
<reference evidence="10 11" key="1">
    <citation type="submission" date="2018-08" db="EMBL/GenBank/DDBJ databases">
        <title>Sequencing the genomes of 1000 actinobacteria strains.</title>
        <authorList>
            <person name="Klenk H.-P."/>
        </authorList>
    </citation>
    <scope>NUCLEOTIDE SEQUENCE [LARGE SCALE GENOMIC DNA]</scope>
    <source>
        <strain evidence="10 11">DSM 43927</strain>
    </source>
</reference>
<feature type="transmembrane region" description="Helical" evidence="9">
    <location>
        <begin position="229"/>
        <end position="251"/>
    </location>
</feature>
<dbReference type="EMBL" id="QTTT01000001">
    <property type="protein sequence ID" value="REE97257.1"/>
    <property type="molecule type" value="Genomic_DNA"/>
</dbReference>
<feature type="transmembrane region" description="Helical" evidence="9">
    <location>
        <begin position="430"/>
        <end position="451"/>
    </location>
</feature>
<dbReference type="GO" id="GO:0005886">
    <property type="term" value="C:plasma membrane"/>
    <property type="evidence" value="ECO:0007669"/>
    <property type="project" value="UniProtKB-SubCell"/>
</dbReference>
<evidence type="ECO:0000313" key="10">
    <source>
        <dbReference type="EMBL" id="REE97257.1"/>
    </source>
</evidence>
<dbReference type="NCBIfam" id="TIGR01695">
    <property type="entry name" value="murJ_mviN"/>
    <property type="match status" value="1"/>
</dbReference>
<keyword evidence="3 9" id="KW-0812">Transmembrane</keyword>
<feature type="transmembrane region" description="Helical" evidence="9">
    <location>
        <begin position="314"/>
        <end position="335"/>
    </location>
</feature>
<evidence type="ECO:0000256" key="9">
    <source>
        <dbReference type="SAM" id="Phobius"/>
    </source>
</evidence>
<feature type="transmembrane region" description="Helical" evidence="9">
    <location>
        <begin position="124"/>
        <end position="148"/>
    </location>
</feature>
<keyword evidence="4" id="KW-0133">Cell shape</keyword>
<feature type="transmembrane region" description="Helical" evidence="9">
    <location>
        <begin position="356"/>
        <end position="375"/>
    </location>
</feature>
<keyword evidence="6 9" id="KW-1133">Transmembrane helix</keyword>
<dbReference type="PANTHER" id="PTHR47019:SF1">
    <property type="entry name" value="LIPID II FLIPPASE MURJ"/>
    <property type="match status" value="1"/>
</dbReference>
<evidence type="ECO:0000256" key="3">
    <source>
        <dbReference type="ARBA" id="ARBA00022692"/>
    </source>
</evidence>
<comment type="subcellular location">
    <subcellularLocation>
        <location evidence="1">Cell membrane</location>
        <topology evidence="1">Multi-pass membrane protein</topology>
    </subcellularLocation>
</comment>
<evidence type="ECO:0000256" key="2">
    <source>
        <dbReference type="ARBA" id="ARBA00022475"/>
    </source>
</evidence>
<feature type="transmembrane region" description="Helical" evidence="9">
    <location>
        <begin position="84"/>
        <end position="104"/>
    </location>
</feature>
<dbReference type="AlphaFoldDB" id="A0A3D9SNQ8"/>
<keyword evidence="2" id="KW-1003">Cell membrane</keyword>
<feature type="transmembrane region" description="Helical" evidence="9">
    <location>
        <begin position="457"/>
        <end position="480"/>
    </location>
</feature>
<feature type="transmembrane region" description="Helical" evidence="9">
    <location>
        <begin position="524"/>
        <end position="546"/>
    </location>
</feature>
<sequence>MGEPPGVPRPEIPPAEASLVEQPTVPEEGKGGRGGSSLLRSGALMALGTLASRLTGFLRTAVLGAALGTAALGDAYNTANTIPVIVYDLLLGGILTAVVVPLIVRAKERDPEYGVRFEQRLFTLAVCGLALITVGAVLLGPVFIDYIYGRGFSGDKRDLAVLFARLFAVQIFFLGMSAFCGAILNTRQRFAAPGWAPVLNNIVICCTGIAFILVTTGTVTPETISGGEVALLAAGTIGGIALQTLALWPSLRGSGFRWRPRFDFQRGELGQIGRLAGWTMTYVILTQIGFAVSTSLLNSAGEQAPGHGYSPYTYAYQLFQLPYAIIGVTVITALLPRMSEHAAEGKTSLVRDDFSSGLRLSSVVILPAAALMVVLGPEIIGVALEHGEIDRESGLVIANIMQMFAIALVPFAAYQLMLRVFYAHSDTRTPALIAFATVGANVAMTVTMYNVLPADQIAIGVAGGFAVANTVGLLVCWTVLRRKLGGLDGRRIVTAHLKLLVAVVPLVGFAYGTQWLVDRTFDPGFLPSLTALVVASAGGVALYVVVARLLKVAEVQTMVSTVARRLPGRG</sequence>
<dbReference type="Proteomes" id="UP000256661">
    <property type="component" value="Unassembled WGS sequence"/>
</dbReference>
<feature type="region of interest" description="Disordered" evidence="8">
    <location>
        <begin position="1"/>
        <end position="36"/>
    </location>
</feature>
<feature type="transmembrane region" description="Helical" evidence="9">
    <location>
        <begin position="160"/>
        <end position="186"/>
    </location>
</feature>
<feature type="transmembrane region" description="Helical" evidence="9">
    <location>
        <begin position="492"/>
        <end position="512"/>
    </location>
</feature>
<proteinExistence type="predicted"/>
<dbReference type="PANTHER" id="PTHR47019">
    <property type="entry name" value="LIPID II FLIPPASE MURJ"/>
    <property type="match status" value="1"/>
</dbReference>
<dbReference type="InterPro" id="IPR051050">
    <property type="entry name" value="Lipid_II_flippase_MurJ/MviN"/>
</dbReference>
<dbReference type="GO" id="GO:0034204">
    <property type="term" value="P:lipid translocation"/>
    <property type="evidence" value="ECO:0007669"/>
    <property type="project" value="TreeGrafter"/>
</dbReference>
<dbReference type="GO" id="GO:0008360">
    <property type="term" value="P:regulation of cell shape"/>
    <property type="evidence" value="ECO:0007669"/>
    <property type="project" value="UniProtKB-KW"/>
</dbReference>
<feature type="compositionally biased region" description="Pro residues" evidence="8">
    <location>
        <begin position="1"/>
        <end position="13"/>
    </location>
</feature>
<evidence type="ECO:0000313" key="11">
    <source>
        <dbReference type="Proteomes" id="UP000256661"/>
    </source>
</evidence>
<feature type="transmembrane region" description="Helical" evidence="9">
    <location>
        <begin position="272"/>
        <end position="294"/>
    </location>
</feature>
<feature type="transmembrane region" description="Helical" evidence="9">
    <location>
        <begin position="198"/>
        <end position="217"/>
    </location>
</feature>
<gene>
    <name evidence="10" type="ORF">DFJ69_2722</name>
</gene>
<dbReference type="GO" id="GO:0015648">
    <property type="term" value="F:lipid-linked peptidoglycan transporter activity"/>
    <property type="evidence" value="ECO:0007669"/>
    <property type="project" value="TreeGrafter"/>
</dbReference>
<organism evidence="10 11">
    <name type="scientific">Thermomonospora umbrina</name>
    <dbReference type="NCBI Taxonomy" id="111806"/>
    <lineage>
        <taxon>Bacteria</taxon>
        <taxon>Bacillati</taxon>
        <taxon>Actinomycetota</taxon>
        <taxon>Actinomycetes</taxon>
        <taxon>Streptosporangiales</taxon>
        <taxon>Thermomonosporaceae</taxon>
        <taxon>Thermomonospora</taxon>
    </lineage>
</organism>
<evidence type="ECO:0000256" key="8">
    <source>
        <dbReference type="SAM" id="MobiDB-lite"/>
    </source>
</evidence>
<keyword evidence="7 9" id="KW-0472">Membrane</keyword>
<evidence type="ECO:0000256" key="7">
    <source>
        <dbReference type="ARBA" id="ARBA00023136"/>
    </source>
</evidence>
<feature type="transmembrane region" description="Helical" evidence="9">
    <location>
        <begin position="395"/>
        <end position="418"/>
    </location>
</feature>